<keyword evidence="1" id="KW-0175">Coiled coil</keyword>
<dbReference type="RefSeq" id="WP_151621970.1">
    <property type="nucleotide sequence ID" value="NZ_CP043028.1"/>
</dbReference>
<dbReference type="GO" id="GO:0005524">
    <property type="term" value="F:ATP binding"/>
    <property type="evidence" value="ECO:0007669"/>
    <property type="project" value="InterPro"/>
</dbReference>
<evidence type="ECO:0000259" key="2">
    <source>
        <dbReference type="PROSITE" id="PS51194"/>
    </source>
</evidence>
<protein>
    <recommendedName>
        <fullName evidence="2">Helicase C-terminal domain-containing protein</fullName>
    </recommendedName>
</protein>
<evidence type="ECO:0000256" key="1">
    <source>
        <dbReference type="SAM" id="Coils"/>
    </source>
</evidence>
<dbReference type="Gene3D" id="3.40.50.300">
    <property type="entry name" value="P-loop containing nucleotide triphosphate hydrolases"/>
    <property type="match status" value="2"/>
</dbReference>
<gene>
    <name evidence="3" type="ORF">FXF36_00325</name>
</gene>
<dbReference type="SUPFAM" id="SSF52540">
    <property type="entry name" value="P-loop containing nucleoside triphosphate hydrolases"/>
    <property type="match status" value="2"/>
</dbReference>
<sequence length="1192" mass="137362">MIPTVSSLSAALESVLRQLESNDYNGSIQAIDNLIDIAKNKKGEIRVAEQKERAEKRLEQLNILRKQEEERRIAEEQARKAAQEAHILEVTSMDLPLDWTNIYDTEPSTQGVFVESISDGYIKCLNNLGRVDIEYIASITGEDYKNIINRLKGSIYQDPDKWEECFFKGWMPADEYLSGNIGEKLKTAKRATEEYHGYFDANVEALTKVLPDSVSADQIYITLGSPWVPTDVISEFVMYLNEGIDYTEYIPIFSRRFDDKDAYSKFCKKYARRNYDSPTESYPLIHDEITGTWQWSGGRPKKWCSHDFVNRFGTDRLNPYDVLIKTLNMQSIAVYDSISSTNSKSGKQRVVNQTETTITLEKQNLLIEEFQKWVWTQPTRKERLEKIYNERYACTKVRHFDGSFLELPGLNPKFELFKYQKDAVARIMFSPNTLLAHDVGAGKTYVMIVAGMELKRIGVSEKNMYVVPNNILGQWKKLFLKLYPHACIKTVEAKDLNSANRKRTLTDIRDKDYDAIIITYSSFEKLTISNAYYMVMLDDEIEKQEQAIQHGSTSKLQNRAKKNKELRSELLFTADDPDEIYFNDLGITSLFVDEAHNFKNVPIDTKIDRVMGINKVGSKKCQDMMDKVHVIQRENNGRGIIFATGTPITNSITDAYIMQRYVQESQLELLGLQNFDSWVGMFAEKNTGFEIDVDTSNYRMATRFAKFHNIPELTNMIAAFADFHSMAGNEDLPDFNGYKDVLIPKTAPFRDYLSRISERAEQVRTGQVPRTEDNMLLITTDGRKAALDMRLVDGKAAFTTDSKVFKCADTVYQIYKRGNQRNTTQLIFCDTSTPKEGFNIYDELKSLLVRMGIPDNEIAFIHDATSEAKRQAIFSQVRAGGIRVLIGSTFKLGLGVNVQNRMEALHHLDVPWRPADMVQREGRILRQGNQNDTIEIYRYITEGSFDAYSWQLLETKQRFITDILGGVIEDREGQDVDDTVLNYAEVKALAVGNPLIKKRIEVNNELMKQRLLNLKFVKDMEKFSSIAMSYPGEIERLDRLRRLAMADEYYFAGFGRKYTEQERQEIRELIQQKVLVEEPLEKSSIIMEYQGFDIIAPAKVSRIHPVVYVQRAGKYRVEISDNRVSALLAIDRCLNTLTKRRMDLEKSVKEKREFYEYACSQVDNENPYSSKLYELERKLDEIDSKLGVDKEK</sequence>
<dbReference type="InterPro" id="IPR052933">
    <property type="entry name" value="DNA_Protect_Modify"/>
</dbReference>
<organism evidence="3 4">
    <name type="scientific">Pseudobutyrivibrio xylanivorans</name>
    <dbReference type="NCBI Taxonomy" id="185007"/>
    <lineage>
        <taxon>Bacteria</taxon>
        <taxon>Bacillati</taxon>
        <taxon>Bacillota</taxon>
        <taxon>Clostridia</taxon>
        <taxon>Lachnospirales</taxon>
        <taxon>Lachnospiraceae</taxon>
        <taxon>Pseudobutyrivibrio</taxon>
    </lineage>
</organism>
<dbReference type="PANTHER" id="PTHR41313">
    <property type="entry name" value="ADENINE-SPECIFIC METHYLTRANSFERASE"/>
    <property type="match status" value="1"/>
</dbReference>
<dbReference type="InterPro" id="IPR027417">
    <property type="entry name" value="P-loop_NTPase"/>
</dbReference>
<proteinExistence type="predicted"/>
<feature type="domain" description="Helicase C-terminal" evidence="2">
    <location>
        <begin position="810"/>
        <end position="984"/>
    </location>
</feature>
<dbReference type="InterPro" id="IPR001650">
    <property type="entry name" value="Helicase_C-like"/>
</dbReference>
<dbReference type="AlphaFoldDB" id="A0A5P6VL82"/>
<dbReference type="KEGG" id="pxv:FXF36_00325"/>
<dbReference type="OrthoDB" id="9815272at2"/>
<dbReference type="Pfam" id="PF00271">
    <property type="entry name" value="Helicase_C"/>
    <property type="match status" value="1"/>
</dbReference>
<dbReference type="Pfam" id="PF04851">
    <property type="entry name" value="ResIII"/>
    <property type="match status" value="1"/>
</dbReference>
<dbReference type="PROSITE" id="PS51194">
    <property type="entry name" value="HELICASE_CTER"/>
    <property type="match status" value="1"/>
</dbReference>
<dbReference type="GO" id="GO:0016787">
    <property type="term" value="F:hydrolase activity"/>
    <property type="evidence" value="ECO:0007669"/>
    <property type="project" value="InterPro"/>
</dbReference>
<evidence type="ECO:0000313" key="3">
    <source>
        <dbReference type="EMBL" id="QFJ53426.1"/>
    </source>
</evidence>
<feature type="coiled-coil region" evidence="1">
    <location>
        <begin position="31"/>
        <end position="86"/>
    </location>
</feature>
<dbReference type="GO" id="GO:0003677">
    <property type="term" value="F:DNA binding"/>
    <property type="evidence" value="ECO:0007669"/>
    <property type="project" value="InterPro"/>
</dbReference>
<dbReference type="SMART" id="SM00487">
    <property type="entry name" value="DEXDc"/>
    <property type="match status" value="1"/>
</dbReference>
<evidence type="ECO:0000313" key="4">
    <source>
        <dbReference type="Proteomes" id="UP000327030"/>
    </source>
</evidence>
<dbReference type="PANTHER" id="PTHR41313:SF1">
    <property type="entry name" value="DNA METHYLASE ADENINE-SPECIFIC DOMAIN-CONTAINING PROTEIN"/>
    <property type="match status" value="1"/>
</dbReference>
<dbReference type="SMART" id="SM00490">
    <property type="entry name" value="HELICc"/>
    <property type="match status" value="1"/>
</dbReference>
<dbReference type="InterPro" id="IPR006935">
    <property type="entry name" value="Helicase/UvrB_N"/>
</dbReference>
<dbReference type="InterPro" id="IPR014001">
    <property type="entry name" value="Helicase_ATP-bd"/>
</dbReference>
<dbReference type="EMBL" id="CP043028">
    <property type="protein sequence ID" value="QFJ53426.1"/>
    <property type="molecule type" value="Genomic_DNA"/>
</dbReference>
<reference evidence="4" key="1">
    <citation type="submission" date="2019-08" db="EMBL/GenBank/DDBJ databases">
        <title>Complete Genome Sequence of the Polysaccharide-Degrading Rumen Bacterium Pseudobutyrivibrio xylanivorans MA3014.</title>
        <authorList>
            <person name="Palevich N."/>
            <person name="Maclean P.H."/>
            <person name="Kelly W.J."/>
            <person name="Leahy S.C."/>
            <person name="Rakonjac J."/>
            <person name="Attwood G.T."/>
        </authorList>
    </citation>
    <scope>NUCLEOTIDE SEQUENCE [LARGE SCALE GENOMIC DNA]</scope>
    <source>
        <strain evidence="4">MA3014</strain>
    </source>
</reference>
<accession>A0A5P6VL82</accession>
<name>A0A5P6VL82_PSEXY</name>
<dbReference type="Proteomes" id="UP000327030">
    <property type="component" value="Chromosome 1"/>
</dbReference>